<sequence>MVAYLRQFLVMFLLLLQVAAPLVHAHVGKDAAPGGLHLHEFEVLHIDHDSPGFMAVDHDLQIQNSIVNLGSAIKQQQLLDRLTPVFYLIVSAAPDFAIMRQIDAVNYSPHIPLFAPEPLLSHNPSRAPPL</sequence>
<dbReference type="KEGG" id="mdn:JT25_010055"/>
<dbReference type="AlphaFoldDB" id="A0A126T432"/>
<reference evidence="2 3" key="1">
    <citation type="journal article" date="2015" name="Environ. Microbiol.">
        <title>Methane oxidation coupled to nitrate reduction under hypoxia by the Gammaproteobacterium Methylomonas denitrificans, sp. nov. type strain FJG1.</title>
        <authorList>
            <person name="Kits K.D."/>
            <person name="Klotz M.G."/>
            <person name="Stein L.Y."/>
        </authorList>
    </citation>
    <scope>NUCLEOTIDE SEQUENCE [LARGE SCALE GENOMIC DNA]</scope>
    <source>
        <strain evidence="2 3">FJG1</strain>
    </source>
</reference>
<evidence type="ECO:0000256" key="1">
    <source>
        <dbReference type="SAM" id="SignalP"/>
    </source>
</evidence>
<evidence type="ECO:0000313" key="2">
    <source>
        <dbReference type="EMBL" id="AMK76828.1"/>
    </source>
</evidence>
<feature type="chain" id="PRO_5007797836" evidence="1">
    <location>
        <begin position="26"/>
        <end position="130"/>
    </location>
</feature>
<gene>
    <name evidence="2" type="ORF">JT25_010055</name>
</gene>
<evidence type="ECO:0000313" key="3">
    <source>
        <dbReference type="Proteomes" id="UP000030512"/>
    </source>
</evidence>
<proteinExistence type="predicted"/>
<dbReference type="RefSeq" id="WP_036272615.1">
    <property type="nucleotide sequence ID" value="NZ_CP014476.1"/>
</dbReference>
<dbReference type="OrthoDB" id="5571063at2"/>
<keyword evidence="3" id="KW-1185">Reference proteome</keyword>
<accession>A0A126T432</accession>
<dbReference type="STRING" id="1538553.JT25_010055"/>
<feature type="signal peptide" evidence="1">
    <location>
        <begin position="1"/>
        <end position="25"/>
    </location>
</feature>
<protein>
    <submittedName>
        <fullName evidence="2">Uncharacterized protein</fullName>
    </submittedName>
</protein>
<dbReference type="Proteomes" id="UP000030512">
    <property type="component" value="Chromosome"/>
</dbReference>
<dbReference type="EMBL" id="CP014476">
    <property type="protein sequence ID" value="AMK76828.1"/>
    <property type="molecule type" value="Genomic_DNA"/>
</dbReference>
<name>A0A126T432_9GAMM</name>
<organism evidence="2 3">
    <name type="scientific">Methylomonas denitrificans</name>
    <dbReference type="NCBI Taxonomy" id="1538553"/>
    <lineage>
        <taxon>Bacteria</taxon>
        <taxon>Pseudomonadati</taxon>
        <taxon>Pseudomonadota</taxon>
        <taxon>Gammaproteobacteria</taxon>
        <taxon>Methylococcales</taxon>
        <taxon>Methylococcaceae</taxon>
        <taxon>Methylomonas</taxon>
    </lineage>
</organism>
<keyword evidence="1" id="KW-0732">Signal</keyword>